<feature type="transmembrane region" description="Helical" evidence="1">
    <location>
        <begin position="12"/>
        <end position="33"/>
    </location>
</feature>
<accession>A0ABT1I8Q9</accession>
<gene>
    <name evidence="2" type="ORF">LV75_001507</name>
</gene>
<comment type="caution">
    <text evidence="2">The sequence shown here is derived from an EMBL/GenBank/DDBJ whole genome shotgun (WGS) entry which is preliminary data.</text>
</comment>
<sequence>MKIYAERPQRLLRQVLADVAAVVVVALAVWFALTARETLLALRLPGDRLMDAGTALQGTFNTAADKADGIPLVGDSVAEALRGGAGAGARITDAGWRQVQAVETLAFWSTVLLVLVPIAVLLVAWLTPRLRYARQASGAVRLRALGEAGQDVLAARALTTQPFTRLAVAGPVARGWRSGDPEALRALAGLELRRLGLREG</sequence>
<dbReference type="EMBL" id="JAMTCO010000004">
    <property type="protein sequence ID" value="MCP2269019.1"/>
    <property type="molecule type" value="Genomic_DNA"/>
</dbReference>
<protein>
    <recommendedName>
        <fullName evidence="4">RDD family protein</fullName>
    </recommendedName>
</protein>
<evidence type="ECO:0000313" key="2">
    <source>
        <dbReference type="EMBL" id="MCP2269019.1"/>
    </source>
</evidence>
<reference evidence="2 3" key="1">
    <citation type="submission" date="2022-06" db="EMBL/GenBank/DDBJ databases">
        <title>Genomic Encyclopedia of Archaeal and Bacterial Type Strains, Phase II (KMG-II): from individual species to whole genera.</title>
        <authorList>
            <person name="Goeker M."/>
        </authorList>
    </citation>
    <scope>NUCLEOTIDE SEQUENCE [LARGE SCALE GENOMIC DNA]</scope>
    <source>
        <strain evidence="2 3">DSM 44255</strain>
    </source>
</reference>
<keyword evidence="1" id="KW-0472">Membrane</keyword>
<evidence type="ECO:0008006" key="4">
    <source>
        <dbReference type="Google" id="ProtNLM"/>
    </source>
</evidence>
<keyword evidence="3" id="KW-1185">Reference proteome</keyword>
<dbReference type="RefSeq" id="WP_253886040.1">
    <property type="nucleotide sequence ID" value="NZ_BAAAVB010000016.1"/>
</dbReference>
<keyword evidence="1" id="KW-0812">Transmembrane</keyword>
<dbReference type="Proteomes" id="UP001205185">
    <property type="component" value="Unassembled WGS sequence"/>
</dbReference>
<organism evidence="2 3">
    <name type="scientific">Actinokineospora diospyrosa</name>
    <dbReference type="NCBI Taxonomy" id="103728"/>
    <lineage>
        <taxon>Bacteria</taxon>
        <taxon>Bacillati</taxon>
        <taxon>Actinomycetota</taxon>
        <taxon>Actinomycetes</taxon>
        <taxon>Pseudonocardiales</taxon>
        <taxon>Pseudonocardiaceae</taxon>
        <taxon>Actinokineospora</taxon>
    </lineage>
</organism>
<evidence type="ECO:0000313" key="3">
    <source>
        <dbReference type="Proteomes" id="UP001205185"/>
    </source>
</evidence>
<keyword evidence="1" id="KW-1133">Transmembrane helix</keyword>
<name>A0ABT1I8Q9_9PSEU</name>
<evidence type="ECO:0000256" key="1">
    <source>
        <dbReference type="SAM" id="Phobius"/>
    </source>
</evidence>
<proteinExistence type="predicted"/>
<feature type="transmembrane region" description="Helical" evidence="1">
    <location>
        <begin position="105"/>
        <end position="126"/>
    </location>
</feature>